<comment type="caution">
    <text evidence="6">The sequence shown here is derived from an EMBL/GenBank/DDBJ whole genome shotgun (WGS) entry which is preliminary data.</text>
</comment>
<keyword evidence="7" id="KW-1185">Reference proteome</keyword>
<keyword evidence="2 4" id="KW-0560">Oxidoreductase</keyword>
<dbReference type="Pfam" id="PF00171">
    <property type="entry name" value="Aldedh"/>
    <property type="match status" value="1"/>
</dbReference>
<feature type="domain" description="Aldehyde dehydrogenase" evidence="5">
    <location>
        <begin position="23"/>
        <end position="487"/>
    </location>
</feature>
<dbReference type="PANTHER" id="PTHR42804">
    <property type="entry name" value="ALDEHYDE DEHYDROGENASE"/>
    <property type="match status" value="1"/>
</dbReference>
<dbReference type="Proteomes" id="UP001501581">
    <property type="component" value="Unassembled WGS sequence"/>
</dbReference>
<dbReference type="PROSITE" id="PS00687">
    <property type="entry name" value="ALDEHYDE_DEHYDR_GLU"/>
    <property type="match status" value="1"/>
</dbReference>
<dbReference type="CDD" id="cd07139">
    <property type="entry name" value="ALDH_AldA-Rv0768"/>
    <property type="match status" value="1"/>
</dbReference>
<evidence type="ECO:0000256" key="1">
    <source>
        <dbReference type="ARBA" id="ARBA00009986"/>
    </source>
</evidence>
<protein>
    <submittedName>
        <fullName evidence="6">Aldehyde dehydrogenase</fullName>
    </submittedName>
</protein>
<reference evidence="6 7" key="1">
    <citation type="journal article" date="2019" name="Int. J. Syst. Evol. Microbiol.">
        <title>The Global Catalogue of Microorganisms (GCM) 10K type strain sequencing project: providing services to taxonomists for standard genome sequencing and annotation.</title>
        <authorList>
            <consortium name="The Broad Institute Genomics Platform"/>
            <consortium name="The Broad Institute Genome Sequencing Center for Infectious Disease"/>
            <person name="Wu L."/>
            <person name="Ma J."/>
        </authorList>
    </citation>
    <scope>NUCLEOTIDE SEQUENCE [LARGE SCALE GENOMIC DNA]</scope>
    <source>
        <strain evidence="6 7">JCM 13008</strain>
    </source>
</reference>
<dbReference type="InterPro" id="IPR016162">
    <property type="entry name" value="Ald_DH_N"/>
</dbReference>
<dbReference type="Gene3D" id="3.40.605.10">
    <property type="entry name" value="Aldehyde Dehydrogenase, Chain A, domain 1"/>
    <property type="match status" value="1"/>
</dbReference>
<dbReference type="InterPro" id="IPR016161">
    <property type="entry name" value="Ald_DH/histidinol_DH"/>
</dbReference>
<evidence type="ECO:0000313" key="6">
    <source>
        <dbReference type="EMBL" id="GAA1103922.1"/>
    </source>
</evidence>
<name>A0ABN1TV32_9ACTN</name>
<organism evidence="6 7">
    <name type="scientific">Nocardioides dubius</name>
    <dbReference type="NCBI Taxonomy" id="317019"/>
    <lineage>
        <taxon>Bacteria</taxon>
        <taxon>Bacillati</taxon>
        <taxon>Actinomycetota</taxon>
        <taxon>Actinomycetes</taxon>
        <taxon>Propionibacteriales</taxon>
        <taxon>Nocardioidaceae</taxon>
        <taxon>Nocardioides</taxon>
    </lineage>
</organism>
<accession>A0ABN1TV32</accession>
<dbReference type="InterPro" id="IPR016163">
    <property type="entry name" value="Ald_DH_C"/>
</dbReference>
<dbReference type="InterPro" id="IPR015590">
    <property type="entry name" value="Aldehyde_DH_dom"/>
</dbReference>
<dbReference type="InterPro" id="IPR029510">
    <property type="entry name" value="Ald_DH_CS_GLU"/>
</dbReference>
<evidence type="ECO:0000259" key="5">
    <source>
        <dbReference type="Pfam" id="PF00171"/>
    </source>
</evidence>
<sequence>MSQPVSLPDAMAERPQLFVGGRWQDSRGGEVADVRNPATGARVGSAALASADDVDAAVAAARTSFDSGIWSRATPEERAEVMHKAADYLEKRAPELAVSITSELGCPLWFSEMAHVPNPIRHTRYYADMAREFAYDERRTDGTNTSLVTQEPVGVVGAITPWNGPLSTPSLKITPALAAGCSVVLKPPPETPLTVQAFADAFLEAGLPEGVLSILPGDREAGAHLVAHPEVDKVAFTGSSAAGKAIMASAAQRIARVTLELGGKSAAIMLEDADVETVIPALLPMAMMVNGQACIAQTRILVPRHRESEFVEALAAALAAQKVGDPMLPDTRIGPMVSRRQRDRVAGYITLGREEGAKVVTGGETLPLPSELEAGWFVPPTLLAGVDNRMRVAQEEIFGPVVVVIPYDDVEDAVRIANDSVYGLSGSVWGTDVDHAVAVARRIRTGMVSINGRPQAYGSPFGGYKQSGIGREMGPEGFKAFLETKSIAIPS</sequence>
<dbReference type="Gene3D" id="3.40.309.10">
    <property type="entry name" value="Aldehyde Dehydrogenase, Chain A, domain 2"/>
    <property type="match status" value="1"/>
</dbReference>
<evidence type="ECO:0000256" key="3">
    <source>
        <dbReference type="PROSITE-ProRule" id="PRU10007"/>
    </source>
</evidence>
<dbReference type="EMBL" id="BAAALG010000009">
    <property type="protein sequence ID" value="GAA1103922.1"/>
    <property type="molecule type" value="Genomic_DNA"/>
</dbReference>
<proteinExistence type="inferred from homology"/>
<evidence type="ECO:0000313" key="7">
    <source>
        <dbReference type="Proteomes" id="UP001501581"/>
    </source>
</evidence>
<gene>
    <name evidence="6" type="ORF">GCM10009668_23700</name>
</gene>
<feature type="active site" evidence="3">
    <location>
        <position position="260"/>
    </location>
</feature>
<evidence type="ECO:0000256" key="4">
    <source>
        <dbReference type="RuleBase" id="RU003345"/>
    </source>
</evidence>
<comment type="similarity">
    <text evidence="1 4">Belongs to the aldehyde dehydrogenase family.</text>
</comment>
<dbReference type="PANTHER" id="PTHR42804:SF1">
    <property type="entry name" value="ALDEHYDE DEHYDROGENASE-RELATED"/>
    <property type="match status" value="1"/>
</dbReference>
<dbReference type="RefSeq" id="WP_343994632.1">
    <property type="nucleotide sequence ID" value="NZ_BAAALG010000009.1"/>
</dbReference>
<dbReference type="SUPFAM" id="SSF53720">
    <property type="entry name" value="ALDH-like"/>
    <property type="match status" value="1"/>
</dbReference>
<evidence type="ECO:0000256" key="2">
    <source>
        <dbReference type="ARBA" id="ARBA00023002"/>
    </source>
</evidence>